<evidence type="ECO:0000256" key="14">
    <source>
        <dbReference type="ARBA" id="ARBA00023128"/>
    </source>
</evidence>
<dbReference type="SMR" id="A0A067XNP7"/>
<dbReference type="GO" id="GO:0032727">
    <property type="term" value="P:positive regulation of interferon-alpha production"/>
    <property type="evidence" value="ECO:0007669"/>
    <property type="project" value="UniProtKB-ARBA"/>
</dbReference>
<keyword evidence="18" id="KW-0449">Lipoprotein</keyword>
<dbReference type="InterPro" id="IPR042144">
    <property type="entry name" value="CARD_IPS1"/>
</dbReference>
<evidence type="ECO:0000256" key="6">
    <source>
        <dbReference type="ARBA" id="ARBA00022581"/>
    </source>
</evidence>
<dbReference type="GO" id="GO:0005741">
    <property type="term" value="C:mitochondrial outer membrane"/>
    <property type="evidence" value="ECO:0007669"/>
    <property type="project" value="UniProtKB-SubCell"/>
</dbReference>
<evidence type="ECO:0000256" key="7">
    <source>
        <dbReference type="ARBA" id="ARBA00022588"/>
    </source>
</evidence>
<feature type="region of interest" description="Disordered" evidence="22">
    <location>
        <begin position="405"/>
        <end position="426"/>
    </location>
</feature>
<proteinExistence type="evidence at transcript level"/>
<dbReference type="FunFam" id="1.10.533.10:FF:000063">
    <property type="entry name" value="Mitochondrial antiviral-signaling protein"/>
    <property type="match status" value="1"/>
</dbReference>
<evidence type="ECO:0000256" key="2">
    <source>
        <dbReference type="ARBA" id="ARBA00004572"/>
    </source>
</evidence>
<organism evidence="25">
    <name type="scientific">Mylopharyngodon piceus</name>
    <name type="common">Black carp</name>
    <name type="synonym">Leuciscus piceus</name>
    <dbReference type="NCBI Taxonomy" id="75356"/>
    <lineage>
        <taxon>Eukaryota</taxon>
        <taxon>Metazoa</taxon>
        <taxon>Chordata</taxon>
        <taxon>Craniata</taxon>
        <taxon>Vertebrata</taxon>
        <taxon>Euteleostomi</taxon>
        <taxon>Actinopterygii</taxon>
        <taxon>Neopterygii</taxon>
        <taxon>Teleostei</taxon>
        <taxon>Ostariophysi</taxon>
        <taxon>Cypriniformes</taxon>
        <taxon>Xenocyprididae</taxon>
        <taxon>Xenocypridinae</taxon>
        <taxon>Mylopharyngodon</taxon>
    </lineage>
</organism>
<evidence type="ECO:0000256" key="17">
    <source>
        <dbReference type="ARBA" id="ARBA00023140"/>
    </source>
</evidence>
<feature type="compositionally biased region" description="Low complexity" evidence="22">
    <location>
        <begin position="256"/>
        <end position="275"/>
    </location>
</feature>
<keyword evidence="16" id="KW-0564">Palmitate</keyword>
<evidence type="ECO:0000256" key="11">
    <source>
        <dbReference type="ARBA" id="ARBA00022859"/>
    </source>
</evidence>
<evidence type="ECO:0000256" key="21">
    <source>
        <dbReference type="ARBA" id="ARBA00083233"/>
    </source>
</evidence>
<dbReference type="Gene3D" id="1.10.533.10">
    <property type="entry name" value="Death Domain, Fas"/>
    <property type="match status" value="1"/>
</dbReference>
<comment type="subcellular location">
    <subcellularLocation>
        <location evidence="2">Mitochondrion outer membrane</location>
        <topology evidence="2">Single-pass membrane protein</topology>
    </subcellularLocation>
    <subcellularLocation>
        <location evidence="1">Peroxisome</location>
    </subcellularLocation>
</comment>
<feature type="region of interest" description="Disordered" evidence="22">
    <location>
        <begin position="499"/>
        <end position="521"/>
    </location>
</feature>
<evidence type="ECO:0000256" key="12">
    <source>
        <dbReference type="ARBA" id="ARBA00022989"/>
    </source>
</evidence>
<dbReference type="GO" id="GO:1900227">
    <property type="term" value="P:positive regulation of NLRP3 inflammasome complex assembly"/>
    <property type="evidence" value="ECO:0007669"/>
    <property type="project" value="UniProtKB-ARBA"/>
</dbReference>
<feature type="transmembrane region" description="Helical" evidence="23">
    <location>
        <begin position="558"/>
        <end position="575"/>
    </location>
</feature>
<name>A0A067XNP7_MYLPI</name>
<accession>A0A067XNP7</accession>
<feature type="compositionally biased region" description="Polar residues" evidence="22">
    <location>
        <begin position="334"/>
        <end position="351"/>
    </location>
</feature>
<evidence type="ECO:0000256" key="1">
    <source>
        <dbReference type="ARBA" id="ARBA00004275"/>
    </source>
</evidence>
<keyword evidence="9" id="KW-1000">Mitochondrion outer membrane</keyword>
<dbReference type="GO" id="GO:0002753">
    <property type="term" value="P:cytoplasmic pattern recognition receptor signaling pathway"/>
    <property type="evidence" value="ECO:0007669"/>
    <property type="project" value="UniProtKB-ARBA"/>
</dbReference>
<keyword evidence="13" id="KW-0051">Antiviral defense</keyword>
<keyword evidence="4" id="KW-1017">Isopeptide bond</keyword>
<dbReference type="InterPro" id="IPR031964">
    <property type="entry name" value="CARD_dom"/>
</dbReference>
<dbReference type="Pfam" id="PF16739">
    <property type="entry name" value="CARD_2"/>
    <property type="match status" value="1"/>
</dbReference>
<evidence type="ECO:0000256" key="5">
    <source>
        <dbReference type="ARBA" id="ARBA00022553"/>
    </source>
</evidence>
<keyword evidence="5" id="KW-0597">Phosphoprotein</keyword>
<evidence type="ECO:0000256" key="15">
    <source>
        <dbReference type="ARBA" id="ARBA00023136"/>
    </source>
</evidence>
<evidence type="ECO:0000256" key="22">
    <source>
        <dbReference type="SAM" id="MobiDB-lite"/>
    </source>
</evidence>
<dbReference type="InterPro" id="IPR011029">
    <property type="entry name" value="DEATH-like_dom_sf"/>
</dbReference>
<evidence type="ECO:0000313" key="25">
    <source>
        <dbReference type="EMBL" id="AGP75919.1"/>
    </source>
</evidence>
<evidence type="ECO:0000256" key="13">
    <source>
        <dbReference type="ARBA" id="ARBA00023118"/>
    </source>
</evidence>
<keyword evidence="14" id="KW-0496">Mitochondrion</keyword>
<dbReference type="AlphaFoldDB" id="A0A067XNP7"/>
<dbReference type="GO" id="GO:0070585">
    <property type="term" value="P:protein localization to mitochondrion"/>
    <property type="evidence" value="ECO:0007669"/>
    <property type="project" value="UniProtKB-ARBA"/>
</dbReference>
<dbReference type="GO" id="GO:0045071">
    <property type="term" value="P:negative regulation of viral genome replication"/>
    <property type="evidence" value="ECO:0007669"/>
    <property type="project" value="UniProtKB-ARBA"/>
</dbReference>
<dbReference type="EMBL" id="KC565673">
    <property type="protein sequence ID" value="AGP75919.1"/>
    <property type="molecule type" value="mRNA"/>
</dbReference>
<feature type="region of interest" description="Disordered" evidence="22">
    <location>
        <begin position="213"/>
        <end position="275"/>
    </location>
</feature>
<keyword evidence="10" id="KW-0832">Ubl conjugation</keyword>
<gene>
    <name evidence="25" type="primary">mavs</name>
</gene>
<feature type="region of interest" description="Disordered" evidence="22">
    <location>
        <begin position="138"/>
        <end position="186"/>
    </location>
</feature>
<dbReference type="CDD" id="cd08811">
    <property type="entry name" value="CARD_IPS1"/>
    <property type="match status" value="1"/>
</dbReference>
<dbReference type="GO" id="GO:0032728">
    <property type="term" value="P:positive regulation of interferon-beta production"/>
    <property type="evidence" value="ECO:0007669"/>
    <property type="project" value="UniProtKB-ARBA"/>
</dbReference>
<keyword evidence="12 23" id="KW-1133">Transmembrane helix</keyword>
<dbReference type="GO" id="GO:0051607">
    <property type="term" value="P:defense response to virus"/>
    <property type="evidence" value="ECO:0007669"/>
    <property type="project" value="UniProtKB-KW"/>
</dbReference>
<keyword evidence="6" id="KW-0945">Host-virus interaction</keyword>
<sequence>MSLTREQFYNKAIRPNLARFSSTVKVRDILPHLPCLTITDREEVEAKRETSGNFTAMQTLLDNLRRRENWPDEFITALRNCEHRELADEMSTAYDRIRGITNNAAPTAPVPRPAPTPAPSFSSAGATATVTTATVHTVPVTNPPAGDVPAHSTPPSNIAAPEPSPAPVPKVPETQQVQNLPTPVPAPSLKPVSQAEIAPVVVAPSQAPPSAVVSVSKVPTHTGPAENETPVLDTPDGLALTDQTTTSSLSGETVLSTSGAQASSSYTTSQSSQMSEKIQVPIAVKDTDTSEKLPVQDSNPPLRQERTIQEPEEISDPTANELVQRNNTVGLPVFNGQTNSTRTGQATSSAPTEVVTHPPSSIEQEYFSKPGILQYPDPQQNRAEALPVLPEEPCSVVSDDLEISRATESSTEPGRSTSLAEQTSTAIASLDSASWCDPPHIAAPSTPNQPEEDHYESFCPSQTLVNVIRFAEEPPAENLNGQPPSMLQRSRVISENHIGTENVVPLSDPSGHDSEASDRKKSATINYREEESNARPATILQPELREEGYRELFRINNYQLVAAAGFALSAVFLAWKLKH</sequence>
<evidence type="ECO:0000256" key="4">
    <source>
        <dbReference type="ARBA" id="ARBA00022499"/>
    </source>
</evidence>
<feature type="compositionally biased region" description="Polar residues" evidence="22">
    <location>
        <begin position="241"/>
        <end position="255"/>
    </location>
</feature>
<dbReference type="GO" id="GO:0002230">
    <property type="term" value="P:positive regulation of defense response to virus by host"/>
    <property type="evidence" value="ECO:0007669"/>
    <property type="project" value="UniProtKB-ARBA"/>
</dbReference>
<feature type="compositionally biased region" description="Polar residues" evidence="22">
    <location>
        <begin position="406"/>
        <end position="426"/>
    </location>
</feature>
<dbReference type="GO" id="GO:0045087">
    <property type="term" value="P:innate immune response"/>
    <property type="evidence" value="ECO:0007669"/>
    <property type="project" value="UniProtKB-KW"/>
</dbReference>
<evidence type="ECO:0000256" key="3">
    <source>
        <dbReference type="ARBA" id="ARBA00022481"/>
    </source>
</evidence>
<dbReference type="SUPFAM" id="SSF47986">
    <property type="entry name" value="DEATH domain"/>
    <property type="match status" value="1"/>
</dbReference>
<feature type="region of interest" description="Disordered" evidence="22">
    <location>
        <begin position="334"/>
        <end position="359"/>
    </location>
</feature>
<evidence type="ECO:0000256" key="19">
    <source>
        <dbReference type="ARBA" id="ARBA00071084"/>
    </source>
</evidence>
<dbReference type="GO" id="GO:0032755">
    <property type="term" value="P:positive regulation of interleukin-6 production"/>
    <property type="evidence" value="ECO:0007669"/>
    <property type="project" value="UniProtKB-ARBA"/>
</dbReference>
<evidence type="ECO:0000256" key="16">
    <source>
        <dbReference type="ARBA" id="ARBA00023139"/>
    </source>
</evidence>
<dbReference type="GO" id="GO:0035591">
    <property type="term" value="F:signaling adaptor activity"/>
    <property type="evidence" value="ECO:0007669"/>
    <property type="project" value="UniProtKB-ARBA"/>
</dbReference>
<evidence type="ECO:0000256" key="23">
    <source>
        <dbReference type="SAM" id="Phobius"/>
    </source>
</evidence>
<keyword evidence="15 23" id="KW-0472">Membrane</keyword>
<keyword evidence="7" id="KW-0399">Innate immunity</keyword>
<protein>
    <recommendedName>
        <fullName evidence="19">Mitochondrial antiviral-signaling protein</fullName>
    </recommendedName>
    <alternativeName>
        <fullName evidence="20">Interferon beta promoter stimulator protein 1</fullName>
    </alternativeName>
    <alternativeName>
        <fullName evidence="21">Virus-induced-signaling adapter</fullName>
    </alternativeName>
</protein>
<evidence type="ECO:0000256" key="20">
    <source>
        <dbReference type="ARBA" id="ARBA00082620"/>
    </source>
</evidence>
<feature type="region of interest" description="Disordered" evidence="22">
    <location>
        <begin position="103"/>
        <end position="125"/>
    </location>
</feature>
<dbReference type="GO" id="GO:0005777">
    <property type="term" value="C:peroxisome"/>
    <property type="evidence" value="ECO:0007669"/>
    <property type="project" value="UniProtKB-SubCell"/>
</dbReference>
<evidence type="ECO:0000256" key="18">
    <source>
        <dbReference type="ARBA" id="ARBA00023288"/>
    </source>
</evidence>
<keyword evidence="17" id="KW-0576">Peroxisome</keyword>
<keyword evidence="3" id="KW-0488">Methylation</keyword>
<feature type="domain" description="Caspase recruitment" evidence="24">
    <location>
        <begin position="9"/>
        <end position="92"/>
    </location>
</feature>
<evidence type="ECO:0000256" key="8">
    <source>
        <dbReference type="ARBA" id="ARBA00022692"/>
    </source>
</evidence>
<evidence type="ECO:0000256" key="10">
    <source>
        <dbReference type="ARBA" id="ARBA00022843"/>
    </source>
</evidence>
<dbReference type="GO" id="GO:1900063">
    <property type="term" value="P:regulation of peroxisome organization"/>
    <property type="evidence" value="ECO:0007669"/>
    <property type="project" value="UniProtKB-ARBA"/>
</dbReference>
<feature type="compositionally biased region" description="Basic and acidic residues" evidence="22">
    <location>
        <begin position="510"/>
        <end position="521"/>
    </location>
</feature>
<keyword evidence="8 23" id="KW-0812">Transmembrane</keyword>
<reference evidence="25" key="1">
    <citation type="journal article" date="2015" name="Fish Shellfish Immunol.">
        <title>Identification and characterization of MAVS from black carp Mylopharyngodon piceus.</title>
        <authorList>
            <person name="Zhou W."/>
            <person name="Zhou J."/>
            <person name="Lv Y."/>
            <person name="Qu Y."/>
            <person name="Chi M."/>
            <person name="Li J."/>
            <person name="Feng H."/>
        </authorList>
    </citation>
    <scope>NUCLEOTIDE SEQUENCE</scope>
</reference>
<keyword evidence="11" id="KW-0391">Immunity</keyword>
<evidence type="ECO:0000256" key="9">
    <source>
        <dbReference type="ARBA" id="ARBA00022787"/>
    </source>
</evidence>
<evidence type="ECO:0000259" key="24">
    <source>
        <dbReference type="Pfam" id="PF16739"/>
    </source>
</evidence>
<feature type="compositionally biased region" description="Pro residues" evidence="22">
    <location>
        <begin position="108"/>
        <end position="118"/>
    </location>
</feature>